<dbReference type="InterPro" id="IPR036890">
    <property type="entry name" value="HATPase_C_sf"/>
</dbReference>
<dbReference type="EMBL" id="WPCU01000010">
    <property type="protein sequence ID" value="MVA77336.1"/>
    <property type="molecule type" value="Genomic_DNA"/>
</dbReference>
<dbReference type="Gene3D" id="3.30.565.10">
    <property type="entry name" value="Histidine kinase-like ATPase, C-terminal domain"/>
    <property type="match status" value="1"/>
</dbReference>
<dbReference type="GO" id="GO:0016301">
    <property type="term" value="F:kinase activity"/>
    <property type="evidence" value="ECO:0007669"/>
    <property type="project" value="UniProtKB-KW"/>
</dbReference>
<gene>
    <name evidence="7" type="ORF">GC722_15090</name>
</gene>
<organism evidence="7 8">
    <name type="scientific">Auraticoccus cholistanensis</name>
    <dbReference type="NCBI Taxonomy" id="2656650"/>
    <lineage>
        <taxon>Bacteria</taxon>
        <taxon>Bacillati</taxon>
        <taxon>Actinomycetota</taxon>
        <taxon>Actinomycetes</taxon>
        <taxon>Propionibacteriales</taxon>
        <taxon>Propionibacteriaceae</taxon>
        <taxon>Auraticoccus</taxon>
    </lineage>
</organism>
<keyword evidence="8" id="KW-1185">Reference proteome</keyword>
<dbReference type="CDD" id="cd16917">
    <property type="entry name" value="HATPase_UhpB-NarQ-NarX-like"/>
    <property type="match status" value="1"/>
</dbReference>
<feature type="transmembrane region" description="Helical" evidence="4">
    <location>
        <begin position="65"/>
        <end position="86"/>
    </location>
</feature>
<comment type="caution">
    <text evidence="7">The sequence shown here is derived from an EMBL/GenBank/DDBJ whole genome shotgun (WGS) entry which is preliminary data.</text>
</comment>
<name>A0A6A9UWM8_9ACTN</name>
<dbReference type="AlphaFoldDB" id="A0A6A9UWM8"/>
<dbReference type="PANTHER" id="PTHR24421">
    <property type="entry name" value="NITRATE/NITRITE SENSOR PROTEIN NARX-RELATED"/>
    <property type="match status" value="1"/>
</dbReference>
<evidence type="ECO:0000256" key="3">
    <source>
        <dbReference type="ARBA" id="ARBA00023012"/>
    </source>
</evidence>
<keyword evidence="2" id="KW-0418">Kinase</keyword>
<proteinExistence type="predicted"/>
<evidence type="ECO:0000259" key="5">
    <source>
        <dbReference type="Pfam" id="PF02518"/>
    </source>
</evidence>
<feature type="domain" description="Histidine kinase/HSP90-like ATPase" evidence="5">
    <location>
        <begin position="270"/>
        <end position="363"/>
    </location>
</feature>
<keyword evidence="3" id="KW-0902">Two-component regulatory system</keyword>
<evidence type="ECO:0000259" key="6">
    <source>
        <dbReference type="Pfam" id="PF19354"/>
    </source>
</evidence>
<feature type="transmembrane region" description="Helical" evidence="4">
    <location>
        <begin position="12"/>
        <end position="31"/>
    </location>
</feature>
<dbReference type="Pfam" id="PF19354">
    <property type="entry name" value="DUF5931"/>
    <property type="match status" value="1"/>
</dbReference>
<feature type="transmembrane region" description="Helical" evidence="4">
    <location>
        <begin position="112"/>
        <end position="130"/>
    </location>
</feature>
<feature type="domain" description="DUF5931" evidence="6">
    <location>
        <begin position="7"/>
        <end position="161"/>
    </location>
</feature>
<accession>A0A6A9UWM8</accession>
<dbReference type="NCBIfam" id="NF047322">
    <property type="entry name" value="HK_morpho_MacS"/>
    <property type="match status" value="1"/>
</dbReference>
<keyword evidence="4" id="KW-1133">Transmembrane helix</keyword>
<dbReference type="Pfam" id="PF02518">
    <property type="entry name" value="HATPase_c"/>
    <property type="match status" value="1"/>
</dbReference>
<keyword evidence="4" id="KW-0812">Transmembrane</keyword>
<dbReference type="InterPro" id="IPR045975">
    <property type="entry name" value="DUF5931"/>
</dbReference>
<evidence type="ECO:0000313" key="7">
    <source>
        <dbReference type="EMBL" id="MVA77336.1"/>
    </source>
</evidence>
<dbReference type="GO" id="GO:0000160">
    <property type="term" value="P:phosphorelay signal transduction system"/>
    <property type="evidence" value="ECO:0007669"/>
    <property type="project" value="UniProtKB-KW"/>
</dbReference>
<dbReference type="Proteomes" id="UP000435304">
    <property type="component" value="Unassembled WGS sequence"/>
</dbReference>
<sequence length="368" mass="39492">MMDVPEIFRGYALVRVTALVYVLAVDAVRLPSVAHPAVLVAVMLAVSAWTAFTLWSYASPARRRTWVLVLDLVATLVLVALSPWVLGPGSEQSVVPLWTASAPMALALWRDWSWGVLAAVLVSVVDLAAMTSTEVANWGGKLGFVLLTGGLGYLVAALRRSTCERERITASAAAMAERARLSRLVHDGVLQVLALVERDAPSFGPRGLLMATAARQQEVELRRLLQSDHGEDDIDVTVADLAAVLDRHASASVTISTPAGRVLVDNEVAAELDQAVSEVLTNVARHAGPGAKAWVLLEREGEDVVVSVRDNGVGGQLEDFEDAHRRGRFGVRHSIRSRVSDLGGVATLRTAPGRGVEWEFRIPGGRAQ</sequence>
<evidence type="ECO:0000256" key="2">
    <source>
        <dbReference type="ARBA" id="ARBA00022777"/>
    </source>
</evidence>
<feature type="transmembrane region" description="Helical" evidence="4">
    <location>
        <begin position="142"/>
        <end position="158"/>
    </location>
</feature>
<evidence type="ECO:0000256" key="1">
    <source>
        <dbReference type="ARBA" id="ARBA00022679"/>
    </source>
</evidence>
<dbReference type="SUPFAM" id="SSF55874">
    <property type="entry name" value="ATPase domain of HSP90 chaperone/DNA topoisomerase II/histidine kinase"/>
    <property type="match status" value="1"/>
</dbReference>
<keyword evidence="4" id="KW-0472">Membrane</keyword>
<protein>
    <submittedName>
        <fullName evidence="7">Uncharacterized protein</fullName>
    </submittedName>
</protein>
<dbReference type="InterPro" id="IPR050482">
    <property type="entry name" value="Sensor_HK_TwoCompSys"/>
</dbReference>
<dbReference type="PANTHER" id="PTHR24421:SF61">
    <property type="entry name" value="OXYGEN SENSOR HISTIDINE KINASE NREB"/>
    <property type="match status" value="1"/>
</dbReference>
<reference evidence="7 8" key="1">
    <citation type="submission" date="2019-12" db="EMBL/GenBank/DDBJ databases">
        <title>Auraticoccus cholistani sp. nov., an actinomycete isolated from soil of Cholistan desert.</title>
        <authorList>
            <person name="Cheema M.T."/>
        </authorList>
    </citation>
    <scope>NUCLEOTIDE SEQUENCE [LARGE SCALE GENOMIC DNA]</scope>
    <source>
        <strain evidence="7 8">F435</strain>
    </source>
</reference>
<dbReference type="InterPro" id="IPR003594">
    <property type="entry name" value="HATPase_dom"/>
</dbReference>
<feature type="transmembrane region" description="Helical" evidence="4">
    <location>
        <begin position="37"/>
        <end position="58"/>
    </location>
</feature>
<evidence type="ECO:0000313" key="8">
    <source>
        <dbReference type="Proteomes" id="UP000435304"/>
    </source>
</evidence>
<evidence type="ECO:0000256" key="4">
    <source>
        <dbReference type="SAM" id="Phobius"/>
    </source>
</evidence>
<keyword evidence="1" id="KW-0808">Transferase</keyword>